<dbReference type="InterPro" id="IPR036291">
    <property type="entry name" value="NAD(P)-bd_dom_sf"/>
</dbReference>
<organism evidence="5 6">
    <name type="scientific">Spirosoma montaniterrae</name>
    <dbReference type="NCBI Taxonomy" id="1178516"/>
    <lineage>
        <taxon>Bacteria</taxon>
        <taxon>Pseudomonadati</taxon>
        <taxon>Bacteroidota</taxon>
        <taxon>Cytophagia</taxon>
        <taxon>Cytophagales</taxon>
        <taxon>Cytophagaceae</taxon>
        <taxon>Spirosoma</taxon>
    </lineage>
</organism>
<dbReference type="PROSITE" id="PS00061">
    <property type="entry name" value="ADH_SHORT"/>
    <property type="match status" value="1"/>
</dbReference>
<dbReference type="RefSeq" id="WP_077134120.1">
    <property type="nucleotide sequence ID" value="NZ_CP014263.1"/>
</dbReference>
<evidence type="ECO:0000256" key="4">
    <source>
        <dbReference type="RuleBase" id="RU000363"/>
    </source>
</evidence>
<reference evidence="5 6" key="1">
    <citation type="submission" date="2016-01" db="EMBL/GenBank/DDBJ databases">
        <authorList>
            <person name="Oliw E.H."/>
        </authorList>
    </citation>
    <scope>NUCLEOTIDE SEQUENCE [LARGE SCALE GENOMIC DNA]</scope>
    <source>
        <strain evidence="5 6">DY10</strain>
    </source>
</reference>
<sequence length="266" mass="29057">MKIAILTGCANGIGRHITGVLLQQGYAVTATDVAVSQLHQVAISHKWPTDRLLLLPLDVRSPADWQRAISDTLARWGRIDVGMNIAGVIRPGYAADIRPEDIDFMVDINLKGVMLGTRYLAEVMKKQGAGHIINIASLAGIAPIQGLGIYSATKFAVRAFSLAAAGELRAQSVAVSVVCPDLVDTNMLTLQLDYPEAALTFSGNRTLTVDDVSRTILREALDRKRVEILIPNSRGWLGKFGNLFPEIGFRLTERLRKKGLKRMSEL</sequence>
<gene>
    <name evidence="5" type="ORF">AWR27_20755</name>
</gene>
<proteinExistence type="inferred from homology"/>
<dbReference type="PRINTS" id="PR00081">
    <property type="entry name" value="GDHRDH"/>
</dbReference>
<dbReference type="PANTHER" id="PTHR43391">
    <property type="entry name" value="RETINOL DEHYDROGENASE-RELATED"/>
    <property type="match status" value="1"/>
</dbReference>
<keyword evidence="3" id="KW-0560">Oxidoreductase</keyword>
<keyword evidence="2" id="KW-0521">NADP</keyword>
<dbReference type="GO" id="GO:0016491">
    <property type="term" value="F:oxidoreductase activity"/>
    <property type="evidence" value="ECO:0007669"/>
    <property type="project" value="UniProtKB-KW"/>
</dbReference>
<evidence type="ECO:0000256" key="3">
    <source>
        <dbReference type="ARBA" id="ARBA00023002"/>
    </source>
</evidence>
<protein>
    <recommendedName>
        <fullName evidence="7">3-ketoacyl-ACP reductase</fullName>
    </recommendedName>
</protein>
<dbReference type="PANTHER" id="PTHR43391:SF14">
    <property type="entry name" value="DEHYDROGENASE_REDUCTASE SDR FAMILY PROTEIN 7-LIKE"/>
    <property type="match status" value="1"/>
</dbReference>
<evidence type="ECO:0000256" key="2">
    <source>
        <dbReference type="ARBA" id="ARBA00022857"/>
    </source>
</evidence>
<dbReference type="STRING" id="1178516.AWR27_20755"/>
<dbReference type="OrthoDB" id="9808814at2"/>
<dbReference type="InterPro" id="IPR020904">
    <property type="entry name" value="Sc_DH/Rdtase_CS"/>
</dbReference>
<evidence type="ECO:0000313" key="6">
    <source>
        <dbReference type="Proteomes" id="UP000187941"/>
    </source>
</evidence>
<evidence type="ECO:0008006" key="7">
    <source>
        <dbReference type="Google" id="ProtNLM"/>
    </source>
</evidence>
<dbReference type="AlphaFoldDB" id="A0A1P9X4T2"/>
<keyword evidence="6" id="KW-1185">Reference proteome</keyword>
<dbReference type="PRINTS" id="PR00080">
    <property type="entry name" value="SDRFAMILY"/>
</dbReference>
<accession>A0A1P9X4T2</accession>
<evidence type="ECO:0000256" key="1">
    <source>
        <dbReference type="ARBA" id="ARBA00006484"/>
    </source>
</evidence>
<dbReference type="Proteomes" id="UP000187941">
    <property type="component" value="Chromosome"/>
</dbReference>
<dbReference type="Gene3D" id="3.40.50.720">
    <property type="entry name" value="NAD(P)-binding Rossmann-like Domain"/>
    <property type="match status" value="1"/>
</dbReference>
<evidence type="ECO:0000313" key="5">
    <source>
        <dbReference type="EMBL" id="AQG82617.1"/>
    </source>
</evidence>
<name>A0A1P9X4T2_9BACT</name>
<comment type="similarity">
    <text evidence="1 4">Belongs to the short-chain dehydrogenases/reductases (SDR) family.</text>
</comment>
<dbReference type="KEGG" id="smon:AWR27_20755"/>
<dbReference type="InterPro" id="IPR002347">
    <property type="entry name" value="SDR_fam"/>
</dbReference>
<dbReference type="Pfam" id="PF00106">
    <property type="entry name" value="adh_short"/>
    <property type="match status" value="1"/>
</dbReference>
<dbReference type="CDD" id="cd05233">
    <property type="entry name" value="SDR_c"/>
    <property type="match status" value="1"/>
</dbReference>
<dbReference type="SUPFAM" id="SSF51735">
    <property type="entry name" value="NAD(P)-binding Rossmann-fold domains"/>
    <property type="match status" value="1"/>
</dbReference>
<dbReference type="EMBL" id="CP014263">
    <property type="protein sequence ID" value="AQG82617.1"/>
    <property type="molecule type" value="Genomic_DNA"/>
</dbReference>